<dbReference type="Pfam" id="PF05670">
    <property type="entry name" value="NFACT-R_1"/>
    <property type="match status" value="1"/>
</dbReference>
<dbReference type="EMBL" id="UPSH01000001">
    <property type="protein sequence ID" value="VBB17881.1"/>
    <property type="molecule type" value="Genomic_DNA"/>
</dbReference>
<evidence type="ECO:0000313" key="4">
    <source>
        <dbReference type="Proteomes" id="UP000594342"/>
    </source>
</evidence>
<feature type="domain" description="NFACT RNA-binding" evidence="2">
    <location>
        <begin position="10"/>
        <end position="103"/>
    </location>
</feature>
<accession>A0A5K0U8M7</accession>
<keyword evidence="4" id="KW-1185">Reference proteome</keyword>
<evidence type="ECO:0000256" key="1">
    <source>
        <dbReference type="ARBA" id="ARBA00008998"/>
    </source>
</evidence>
<dbReference type="PANTHER" id="PTHR13049:SF2">
    <property type="entry name" value="COILED-COIL DOMAIN-CONTAINING PROTEIN 25"/>
    <property type="match status" value="1"/>
</dbReference>
<dbReference type="PANTHER" id="PTHR13049">
    <property type="entry name" value="DUF814-RELATED"/>
    <property type="match status" value="1"/>
</dbReference>
<comment type="caution">
    <text evidence="3">The sequence shown here is derived from an EMBL/GenBank/DDBJ whole genome shotgun (WGS) entry which is preliminary data.</text>
</comment>
<sequence>MKDYEYESAQDECVYKIRVGESAQENWDLIDASNQNDVWFHVEGHPSCHVVLSLEDRKKKPHKSVINYCASLCKEGSKLKDSRNTVIIYTEIKNVKKADKPGAVYTKQTKTVKI</sequence>
<gene>
    <name evidence="3" type="ORF">YASMINEVIRUS_344</name>
</gene>
<name>A0A5K0U8M7_9VIRU</name>
<proteinExistence type="inferred from homology"/>
<reference evidence="3 4" key="1">
    <citation type="submission" date="2018-10" db="EMBL/GenBank/DDBJ databases">
        <authorList>
            <consortium name="IHU Genomes"/>
        </authorList>
    </citation>
    <scope>NUCLEOTIDE SEQUENCE [LARGE SCALE GENOMIC DNA]</scope>
    <source>
        <strain evidence="3 4">A1</strain>
    </source>
</reference>
<dbReference type="Proteomes" id="UP000594342">
    <property type="component" value="Unassembled WGS sequence"/>
</dbReference>
<dbReference type="InterPro" id="IPR039730">
    <property type="entry name" value="Jlp2/Ccd25"/>
</dbReference>
<evidence type="ECO:0000259" key="2">
    <source>
        <dbReference type="Pfam" id="PF05670"/>
    </source>
</evidence>
<comment type="similarity">
    <text evidence="1">Belongs to the CCDC25 family.</text>
</comment>
<evidence type="ECO:0000313" key="3">
    <source>
        <dbReference type="EMBL" id="VBB17881.1"/>
    </source>
</evidence>
<protein>
    <recommendedName>
        <fullName evidence="2">NFACT RNA-binding domain-containing protein</fullName>
    </recommendedName>
</protein>
<dbReference type="InterPro" id="IPR008532">
    <property type="entry name" value="NFACT_RNA-bd"/>
</dbReference>
<organism evidence="3 4">
    <name type="scientific">Yasminevirus sp. GU-2018</name>
    <dbReference type="NCBI Taxonomy" id="2420051"/>
    <lineage>
        <taxon>Viruses</taxon>
        <taxon>Varidnaviria</taxon>
        <taxon>Bamfordvirae</taxon>
        <taxon>Nucleocytoviricota</taxon>
        <taxon>Megaviricetes</taxon>
        <taxon>Imitervirales</taxon>
        <taxon>Mimiviridae</taxon>
        <taxon>Klosneuvirinae</taxon>
        <taxon>Yasminevirus</taxon>
        <taxon>Yasminevirus saudimassiliense</taxon>
    </lineage>
</organism>